<protein>
    <submittedName>
        <fullName evidence="1">Uncharacterized protein</fullName>
    </submittedName>
</protein>
<evidence type="ECO:0000313" key="1">
    <source>
        <dbReference type="EMBL" id="GMR55961.1"/>
    </source>
</evidence>
<comment type="caution">
    <text evidence="1">The sequence shown here is derived from an EMBL/GenBank/DDBJ whole genome shotgun (WGS) entry which is preliminary data.</text>
</comment>
<organism evidence="1 2">
    <name type="scientific">Pristionchus mayeri</name>
    <dbReference type="NCBI Taxonomy" id="1317129"/>
    <lineage>
        <taxon>Eukaryota</taxon>
        <taxon>Metazoa</taxon>
        <taxon>Ecdysozoa</taxon>
        <taxon>Nematoda</taxon>
        <taxon>Chromadorea</taxon>
        <taxon>Rhabditida</taxon>
        <taxon>Rhabditina</taxon>
        <taxon>Diplogasteromorpha</taxon>
        <taxon>Diplogasteroidea</taxon>
        <taxon>Neodiplogasteridae</taxon>
        <taxon>Pristionchus</taxon>
    </lineage>
</organism>
<dbReference type="AlphaFoldDB" id="A0AAN5D3Z7"/>
<name>A0AAN5D3Z7_9BILA</name>
<feature type="non-terminal residue" evidence="1">
    <location>
        <position position="1"/>
    </location>
</feature>
<proteinExistence type="predicted"/>
<reference evidence="2" key="1">
    <citation type="submission" date="2022-10" db="EMBL/GenBank/DDBJ databases">
        <title>Genome assembly of Pristionchus species.</title>
        <authorList>
            <person name="Yoshida K."/>
            <person name="Sommer R.J."/>
        </authorList>
    </citation>
    <scope>NUCLEOTIDE SEQUENCE [LARGE SCALE GENOMIC DNA]</scope>
    <source>
        <strain evidence="2">RS5460</strain>
    </source>
</reference>
<sequence length="151" mass="17711">GYLFMHTRTVHNEPCLNDRSLHYSVGIKSYLVAYEKMKAAQRKYDLGSFYEYDNRIWEISSKCLLIGFNCIIEKDITATPPRFYPGVEGDLRVPRENRTDFMVVNECYDCFSHQKCDKSRDGKFMCFCPEESLNLYPDPIHYDRDSEAGCK</sequence>
<gene>
    <name evidence="1" type="ORF">PMAYCL1PPCAC_26156</name>
</gene>
<keyword evidence="2" id="KW-1185">Reference proteome</keyword>
<dbReference type="EMBL" id="BTRK01000005">
    <property type="protein sequence ID" value="GMR55961.1"/>
    <property type="molecule type" value="Genomic_DNA"/>
</dbReference>
<dbReference type="Proteomes" id="UP001328107">
    <property type="component" value="Unassembled WGS sequence"/>
</dbReference>
<feature type="non-terminal residue" evidence="1">
    <location>
        <position position="151"/>
    </location>
</feature>
<evidence type="ECO:0000313" key="2">
    <source>
        <dbReference type="Proteomes" id="UP001328107"/>
    </source>
</evidence>
<accession>A0AAN5D3Z7</accession>